<keyword evidence="1" id="KW-0472">Membrane</keyword>
<dbReference type="AlphaFoldDB" id="A0A8E4EFV8"/>
<feature type="transmembrane region" description="Helical" evidence="1">
    <location>
        <begin position="7"/>
        <end position="31"/>
    </location>
</feature>
<evidence type="ECO:0000313" key="3">
    <source>
        <dbReference type="EMBL" id="CAD1786704.1"/>
    </source>
</evidence>
<gene>
    <name evidence="3" type="ORF">XSP_000350</name>
</gene>
<feature type="transmembrane region" description="Helical" evidence="1">
    <location>
        <begin position="116"/>
        <end position="136"/>
    </location>
</feature>
<dbReference type="GeneID" id="79387701"/>
<feature type="transmembrane region" description="Helical" evidence="1">
    <location>
        <begin position="88"/>
        <end position="110"/>
    </location>
</feature>
<protein>
    <submittedName>
        <fullName evidence="3">Uncharacterized protein</fullName>
    </submittedName>
</protein>
<dbReference type="EMBL" id="LR824641">
    <property type="protein sequence ID" value="CAD0311534.1"/>
    <property type="molecule type" value="Genomic_DNA"/>
</dbReference>
<dbReference type="RefSeq" id="WP_119130270.1">
    <property type="nucleotide sequence ID" value="NZ_LR861803.1"/>
</dbReference>
<accession>A0A8E4EFV8</accession>
<dbReference type="Proteomes" id="UP000515493">
    <property type="component" value="Chromosome"/>
</dbReference>
<name>A0A8E4EFV8_9XANT</name>
<dbReference type="KEGG" id="xeu:XSP_000350"/>
<feature type="transmembrane region" description="Helical" evidence="1">
    <location>
        <begin position="51"/>
        <end position="76"/>
    </location>
</feature>
<evidence type="ECO:0000313" key="4">
    <source>
        <dbReference type="Proteomes" id="UP000515493"/>
    </source>
</evidence>
<organism evidence="3 4">
    <name type="scientific">Xanthomonas euroxanthea</name>
    <dbReference type="NCBI Taxonomy" id="2259622"/>
    <lineage>
        <taxon>Bacteria</taxon>
        <taxon>Pseudomonadati</taxon>
        <taxon>Pseudomonadota</taxon>
        <taxon>Gammaproteobacteria</taxon>
        <taxon>Lysobacterales</taxon>
        <taxon>Lysobacteraceae</taxon>
        <taxon>Xanthomonas</taxon>
    </lineage>
</organism>
<dbReference type="EMBL" id="LR861803">
    <property type="protein sequence ID" value="CAD1786704.1"/>
    <property type="molecule type" value="Genomic_DNA"/>
</dbReference>
<keyword evidence="1" id="KW-0812">Transmembrane</keyword>
<sequence>MEGQTNKLLIVGGALSGVAALAHLACLVVGAPLFRLLGAGEQMAQLHAEGSWYPTVVTLAIAAVLATWGAYALSAAGVFRPFPLRRTVLTAITGIYIVRGVAFVPIMAYFPGNSLTFWVVSSATCLAIGLVHLAGLRQSWGRLRRLEA</sequence>
<reference evidence="3 4" key="1">
    <citation type="submission" date="2020-07" db="EMBL/GenBank/DDBJ databases">
        <authorList>
            <person name="Teixeira M."/>
        </authorList>
    </citation>
    <scope>NUCLEOTIDE SEQUENCE [LARGE SCALE GENOMIC DNA]</scope>
    <source>
        <strain evidence="3">1</strain>
        <strain evidence="2">Xanthomonas sp. CPBF 367</strain>
    </source>
</reference>
<proteinExistence type="predicted"/>
<keyword evidence="1" id="KW-1133">Transmembrane helix</keyword>
<evidence type="ECO:0000313" key="2">
    <source>
        <dbReference type="EMBL" id="CAD0311534.1"/>
    </source>
</evidence>
<evidence type="ECO:0000256" key="1">
    <source>
        <dbReference type="SAM" id="Phobius"/>
    </source>
</evidence>